<keyword evidence="4 5" id="KW-0472">Membrane</keyword>
<feature type="transmembrane region" description="Helical" evidence="5">
    <location>
        <begin position="93"/>
        <end position="116"/>
    </location>
</feature>
<keyword evidence="2 5" id="KW-0812">Transmembrane</keyword>
<evidence type="ECO:0000256" key="5">
    <source>
        <dbReference type="SAM" id="Phobius"/>
    </source>
</evidence>
<dbReference type="PANTHER" id="PTHR24064">
    <property type="entry name" value="SOLUTE CARRIER FAMILY 22 MEMBER"/>
    <property type="match status" value="1"/>
</dbReference>
<evidence type="ECO:0000256" key="2">
    <source>
        <dbReference type="ARBA" id="ARBA00022692"/>
    </source>
</evidence>
<dbReference type="InterPro" id="IPR005828">
    <property type="entry name" value="MFS_sugar_transport-like"/>
</dbReference>
<sequence length="500" mass="56830">MAKIKHPKFHNPIEKQFNEITRYHYFLFLLIFSSKIPIFWHVLNLIFLSPPIDFTCNGNVSKNLCPCREPLWDRSVFQETMQTKFGIHCENSWWISFSHSMNFVGLLIGALVFGFLSDRFGRLSMFNISCLILAVSGCLLSFMPTIAVFSLIRSLEGIGCGGAIITAFVLCIEYCNLTHREVITALFHIPSNVSHITLPGISYLFRDFDDFQLAISIPVLFFLCSWWLVMESPKWLMDNYKVDRAVAVMEKIGKINGRPCENVREEIEQYLSHRSDTAKTQIKFWHIFKHKQLTINLGCMSVVYFLCGMGYYGVSQYIGKMSGNIHINVAISGMLLLPGTLSSIFLLHWLNRRTFLMITIFFSGFFMILVVCVPLKLPILRVILACICNCFFFTSFIIVFLYGVELFPTSIRNSVLGFLSVLSRIGQISAPLINLLPETASGLVFGVLALIGTVLCYFLPETKDSELPSSLDDTKILTRRRIHLVEDDSSTTNVPLSIID</sequence>
<feature type="transmembrane region" description="Helical" evidence="5">
    <location>
        <begin position="325"/>
        <end position="347"/>
    </location>
</feature>
<keyword evidence="3 5" id="KW-1133">Transmembrane helix</keyword>
<evidence type="ECO:0000256" key="3">
    <source>
        <dbReference type="ARBA" id="ARBA00022989"/>
    </source>
</evidence>
<accession>A0A821XNI4</accession>
<organism evidence="7 8">
    <name type="scientific">Pieris macdunnoughi</name>
    <dbReference type="NCBI Taxonomy" id="345717"/>
    <lineage>
        <taxon>Eukaryota</taxon>
        <taxon>Metazoa</taxon>
        <taxon>Ecdysozoa</taxon>
        <taxon>Arthropoda</taxon>
        <taxon>Hexapoda</taxon>
        <taxon>Insecta</taxon>
        <taxon>Pterygota</taxon>
        <taxon>Neoptera</taxon>
        <taxon>Endopterygota</taxon>
        <taxon>Lepidoptera</taxon>
        <taxon>Glossata</taxon>
        <taxon>Ditrysia</taxon>
        <taxon>Papilionoidea</taxon>
        <taxon>Pieridae</taxon>
        <taxon>Pierinae</taxon>
        <taxon>Pieris</taxon>
    </lineage>
</organism>
<dbReference type="InterPro" id="IPR036259">
    <property type="entry name" value="MFS_trans_sf"/>
</dbReference>
<dbReference type="Pfam" id="PF00083">
    <property type="entry name" value="Sugar_tr"/>
    <property type="match status" value="1"/>
</dbReference>
<dbReference type="Proteomes" id="UP000663880">
    <property type="component" value="Unassembled WGS sequence"/>
</dbReference>
<reference evidence="7" key="1">
    <citation type="submission" date="2021-02" db="EMBL/GenBank/DDBJ databases">
        <authorList>
            <person name="Steward A R."/>
        </authorList>
    </citation>
    <scope>NUCLEOTIDE SEQUENCE</scope>
</reference>
<dbReference type="SUPFAM" id="SSF103473">
    <property type="entry name" value="MFS general substrate transporter"/>
    <property type="match status" value="1"/>
</dbReference>
<feature type="transmembrane region" description="Helical" evidence="5">
    <location>
        <begin position="25"/>
        <end position="43"/>
    </location>
</feature>
<evidence type="ECO:0000256" key="4">
    <source>
        <dbReference type="ARBA" id="ARBA00023136"/>
    </source>
</evidence>
<feature type="transmembrane region" description="Helical" evidence="5">
    <location>
        <begin position="155"/>
        <end position="175"/>
    </location>
</feature>
<protein>
    <recommendedName>
        <fullName evidence="6">Major facilitator superfamily (MFS) profile domain-containing protein</fullName>
    </recommendedName>
</protein>
<feature type="domain" description="Major facilitator superfamily (MFS) profile" evidence="6">
    <location>
        <begin position="30"/>
        <end position="464"/>
    </location>
</feature>
<feature type="transmembrane region" description="Helical" evidence="5">
    <location>
        <begin position="439"/>
        <end position="459"/>
    </location>
</feature>
<dbReference type="EMBL" id="CAJOBZ010000071">
    <property type="protein sequence ID" value="CAF4949167.1"/>
    <property type="molecule type" value="Genomic_DNA"/>
</dbReference>
<dbReference type="PROSITE" id="PS50850">
    <property type="entry name" value="MFS"/>
    <property type="match status" value="1"/>
</dbReference>
<dbReference type="GO" id="GO:0022857">
    <property type="term" value="F:transmembrane transporter activity"/>
    <property type="evidence" value="ECO:0007669"/>
    <property type="project" value="InterPro"/>
</dbReference>
<feature type="transmembrane region" description="Helical" evidence="5">
    <location>
        <begin position="128"/>
        <end position="149"/>
    </location>
</feature>
<comment type="subcellular location">
    <subcellularLocation>
        <location evidence="1">Membrane</location>
        <topology evidence="1">Multi-pass membrane protein</topology>
    </subcellularLocation>
</comment>
<comment type="caution">
    <text evidence="7">The sequence shown here is derived from an EMBL/GenBank/DDBJ whole genome shotgun (WGS) entry which is preliminary data.</text>
</comment>
<dbReference type="Gene3D" id="1.20.1250.20">
    <property type="entry name" value="MFS general substrate transporter like domains"/>
    <property type="match status" value="1"/>
</dbReference>
<feature type="transmembrane region" description="Helical" evidence="5">
    <location>
        <begin position="293"/>
        <end position="313"/>
    </location>
</feature>
<dbReference type="InterPro" id="IPR020846">
    <property type="entry name" value="MFS_dom"/>
</dbReference>
<evidence type="ECO:0000259" key="6">
    <source>
        <dbReference type="PROSITE" id="PS50850"/>
    </source>
</evidence>
<evidence type="ECO:0000256" key="1">
    <source>
        <dbReference type="ARBA" id="ARBA00004141"/>
    </source>
</evidence>
<gene>
    <name evidence="7" type="ORF">PMACD_LOCUS15509</name>
</gene>
<evidence type="ECO:0000313" key="7">
    <source>
        <dbReference type="EMBL" id="CAF4949167.1"/>
    </source>
</evidence>
<evidence type="ECO:0000313" key="8">
    <source>
        <dbReference type="Proteomes" id="UP000663880"/>
    </source>
</evidence>
<dbReference type="AlphaFoldDB" id="A0A821XNI4"/>
<feature type="transmembrane region" description="Helical" evidence="5">
    <location>
        <begin position="382"/>
        <end position="403"/>
    </location>
</feature>
<keyword evidence="8" id="KW-1185">Reference proteome</keyword>
<feature type="transmembrane region" description="Helical" evidence="5">
    <location>
        <begin position="354"/>
        <end position="376"/>
    </location>
</feature>
<name>A0A821XNI4_9NEOP</name>
<feature type="transmembrane region" description="Helical" evidence="5">
    <location>
        <begin position="211"/>
        <end position="229"/>
    </location>
</feature>
<dbReference type="GO" id="GO:0016020">
    <property type="term" value="C:membrane"/>
    <property type="evidence" value="ECO:0007669"/>
    <property type="project" value="UniProtKB-SubCell"/>
</dbReference>
<dbReference type="OrthoDB" id="5296287at2759"/>
<proteinExistence type="predicted"/>